<accession>A0AAE3EAF8</accession>
<evidence type="ECO:0000256" key="1">
    <source>
        <dbReference type="SAM" id="MobiDB-lite"/>
    </source>
</evidence>
<feature type="region of interest" description="Disordered" evidence="1">
    <location>
        <begin position="185"/>
        <end position="212"/>
    </location>
</feature>
<dbReference type="Pfam" id="PF18960">
    <property type="entry name" value="DUF5702"/>
    <property type="match status" value="1"/>
</dbReference>
<dbReference type="RefSeq" id="WP_308453034.1">
    <property type="nucleotide sequence ID" value="NZ_JAJEQR010000010.1"/>
</dbReference>
<feature type="region of interest" description="Disordered" evidence="1">
    <location>
        <begin position="245"/>
        <end position="269"/>
    </location>
</feature>
<evidence type="ECO:0000313" key="2">
    <source>
        <dbReference type="EMBL" id="MCC2230330.1"/>
    </source>
</evidence>
<sequence>MRRIQGSITIFLSLILLSILALICVCLESARAAGLQASAQMCAVSSLQSVLAGYDRILWEQYGLFFFSDSDREGTRLVQIAKDYAEKNGNAEASGLDWFRLANPAVEAEHLTFATDSHGDIFRQAVSDYMKTAGAAESAEMLFEKLGLTDSAGELTETGEKWEASSKEEELDVKNLLQEYDDLKEEQAEAEAQPPAEEQVRETAGMSREQAEPVVQSVMNTIRSIGRFGLLGFVAEDAASLSNDVLSREELPSSLTASEREGDGNGRRDPGVLDYPLFYEYVVRNLDCYTSEQRKGCQVEYVITGKNTERKCVSSVAARLFAIRYLMDQTMALTEPKLQKEAETLAAAALGWTGIVPMVEGLKMILLLAMAMGESALDVRTLFSGGRIPLKKDASSWRMSLLHLADTLGDLSEKSEEDEDGLSYEDYMRILLLLNNQEEIVYRTMDVIQQEICRTEPDFRFASCIYSGEIRLTAEAQSIFPLIPAISEYSFTGTAGGGYQPVVK</sequence>
<proteinExistence type="predicted"/>
<feature type="compositionally biased region" description="Basic and acidic residues" evidence="1">
    <location>
        <begin position="258"/>
        <end position="269"/>
    </location>
</feature>
<dbReference type="InterPro" id="IPR043756">
    <property type="entry name" value="DUF5702"/>
</dbReference>
<comment type="caution">
    <text evidence="2">The sequence shown here is derived from an EMBL/GenBank/DDBJ whole genome shotgun (WGS) entry which is preliminary data.</text>
</comment>
<dbReference type="EMBL" id="JAJEQR010000010">
    <property type="protein sequence ID" value="MCC2230330.1"/>
    <property type="molecule type" value="Genomic_DNA"/>
</dbReference>
<protein>
    <submittedName>
        <fullName evidence="2">DUF5702 domain-containing protein</fullName>
    </submittedName>
</protein>
<organism evidence="2 3">
    <name type="scientific">Hominifimenecus microfluidus</name>
    <dbReference type="NCBI Taxonomy" id="2885348"/>
    <lineage>
        <taxon>Bacteria</taxon>
        <taxon>Bacillati</taxon>
        <taxon>Bacillota</taxon>
        <taxon>Clostridia</taxon>
        <taxon>Lachnospirales</taxon>
        <taxon>Lachnospiraceae</taxon>
        <taxon>Hominifimenecus</taxon>
    </lineage>
</organism>
<keyword evidence="3" id="KW-1185">Reference proteome</keyword>
<evidence type="ECO:0000313" key="3">
    <source>
        <dbReference type="Proteomes" id="UP001198182"/>
    </source>
</evidence>
<gene>
    <name evidence="2" type="ORF">LKD81_04855</name>
</gene>
<dbReference type="Proteomes" id="UP001198182">
    <property type="component" value="Unassembled WGS sequence"/>
</dbReference>
<name>A0AAE3EAF8_9FIRM</name>
<reference evidence="2" key="1">
    <citation type="submission" date="2021-10" db="EMBL/GenBank/DDBJ databases">
        <title>Anaerobic single-cell dispensing facilitates the cultivation of human gut bacteria.</title>
        <authorList>
            <person name="Afrizal A."/>
        </authorList>
    </citation>
    <scope>NUCLEOTIDE SEQUENCE</scope>
    <source>
        <strain evidence="2">CLA-AA-H215</strain>
    </source>
</reference>
<dbReference type="AlphaFoldDB" id="A0AAE3EAF8"/>